<keyword evidence="3" id="KW-0326">Glycosidase</keyword>
<organism evidence="7 8">
    <name type="scientific">Oidiodendron maius (strain Zn)</name>
    <dbReference type="NCBI Taxonomy" id="913774"/>
    <lineage>
        <taxon>Eukaryota</taxon>
        <taxon>Fungi</taxon>
        <taxon>Dikarya</taxon>
        <taxon>Ascomycota</taxon>
        <taxon>Pezizomycotina</taxon>
        <taxon>Leotiomycetes</taxon>
        <taxon>Leotiomycetes incertae sedis</taxon>
        <taxon>Myxotrichaceae</taxon>
        <taxon>Oidiodendron</taxon>
    </lineage>
</organism>
<feature type="active site" description="Proton donor" evidence="4">
    <location>
        <position position="205"/>
    </location>
</feature>
<dbReference type="PANTHER" id="PTHR12631">
    <property type="entry name" value="ALPHA-L-IDURONIDASE"/>
    <property type="match status" value="1"/>
</dbReference>
<proteinExistence type="inferred from homology"/>
<dbReference type="HOGENOM" id="CLU_028597_0_0_1"/>
<name>A0A0C3HKD0_OIDMZ</name>
<feature type="chain" id="PRO_5002165429" evidence="5">
    <location>
        <begin position="19"/>
        <end position="565"/>
    </location>
</feature>
<evidence type="ECO:0000256" key="2">
    <source>
        <dbReference type="ARBA" id="ARBA00022801"/>
    </source>
</evidence>
<dbReference type="GO" id="GO:0005975">
    <property type="term" value="P:carbohydrate metabolic process"/>
    <property type="evidence" value="ECO:0007669"/>
    <property type="project" value="InterPro"/>
</dbReference>
<dbReference type="PANTHER" id="PTHR12631:SF8">
    <property type="entry name" value="ALPHA-L-IDURONIDASE"/>
    <property type="match status" value="1"/>
</dbReference>
<evidence type="ECO:0000256" key="5">
    <source>
        <dbReference type="SAM" id="SignalP"/>
    </source>
</evidence>
<comment type="similarity">
    <text evidence="1">Belongs to the glycosyl hydrolase 39 family.</text>
</comment>
<dbReference type="InParanoid" id="A0A0C3HKD0"/>
<evidence type="ECO:0000256" key="3">
    <source>
        <dbReference type="ARBA" id="ARBA00023295"/>
    </source>
</evidence>
<protein>
    <submittedName>
        <fullName evidence="7">Glycoside hydrolase family 39 protein</fullName>
    </submittedName>
</protein>
<keyword evidence="8" id="KW-1185">Reference proteome</keyword>
<dbReference type="AlphaFoldDB" id="A0A0C3HKD0"/>
<dbReference type="SUPFAM" id="SSF51445">
    <property type="entry name" value="(Trans)glycosidases"/>
    <property type="match status" value="1"/>
</dbReference>
<feature type="signal peptide" evidence="5">
    <location>
        <begin position="1"/>
        <end position="18"/>
    </location>
</feature>
<dbReference type="Proteomes" id="UP000054321">
    <property type="component" value="Unassembled WGS sequence"/>
</dbReference>
<dbReference type="GO" id="GO:0004553">
    <property type="term" value="F:hydrolase activity, hydrolyzing O-glycosyl compounds"/>
    <property type="evidence" value="ECO:0007669"/>
    <property type="project" value="InterPro"/>
</dbReference>
<reference evidence="7 8" key="1">
    <citation type="submission" date="2014-04" db="EMBL/GenBank/DDBJ databases">
        <authorList>
            <consortium name="DOE Joint Genome Institute"/>
            <person name="Kuo A."/>
            <person name="Martino E."/>
            <person name="Perotto S."/>
            <person name="Kohler A."/>
            <person name="Nagy L.G."/>
            <person name="Floudas D."/>
            <person name="Copeland A."/>
            <person name="Barry K.W."/>
            <person name="Cichocki N."/>
            <person name="Veneault-Fourrey C."/>
            <person name="LaButti K."/>
            <person name="Lindquist E.A."/>
            <person name="Lipzen A."/>
            <person name="Lundell T."/>
            <person name="Morin E."/>
            <person name="Murat C."/>
            <person name="Sun H."/>
            <person name="Tunlid A."/>
            <person name="Henrissat B."/>
            <person name="Grigoriev I.V."/>
            <person name="Hibbett D.S."/>
            <person name="Martin F."/>
            <person name="Nordberg H.P."/>
            <person name="Cantor M.N."/>
            <person name="Hua S.X."/>
        </authorList>
    </citation>
    <scope>NUCLEOTIDE SEQUENCE [LARGE SCALE GENOMIC DNA]</scope>
    <source>
        <strain evidence="7 8">Zn</strain>
    </source>
</reference>
<sequence length="565" mass="62378">MIISHCYLLSILMHSVSATSVRASTKSVAINVNAQNVTAPFTHIARFFGADEPNYAYFPQGKSLLSDLGNLGPAQTYFRTHNLLTTGDGIPGLKWGSTNAYTEDENGNPVYNFTIIDRIFESYIENNVKPYAQIGFMPEALSTHPHPYSFNFTPSSPYNNIYTGWSYPPTSYQKWAELVYQWVTHCVEKYGTEEVNSWYWEVWNEPNIPYWNGTTQEFYMLYDYAIASVKRALPSARIGGFEVAGGPAGTYLGDFLNHVLNENSYATGKKGSPLDFVSFHAKGAPNFINTTDGNGYVQMGIAAQLQNIDDAFSVIASYPQIRDKPIIISECDPDGCAACITPQYGYRNGLLYPSFTAASFVRALDLSVKHGVNVQGALTWAFEYDNFPYFDGFRVLSTNEIVKPVLNFHRMIGKMGGNRVEAISSGQVDLGTAVTSGIRDAADVGVLSSLDGDRLSVFVWHYHDNDLPMPDADIKIEIKGLPWNGESELAHYRVDDDHSNSYALWLKQGSPENPSPEQYAALKAAGDLATMGAPSKISITGGNATISFKLPIRALSLLVIEKICQ</sequence>
<dbReference type="Gene3D" id="3.20.20.80">
    <property type="entry name" value="Glycosidases"/>
    <property type="match status" value="1"/>
</dbReference>
<dbReference type="SUPFAM" id="SSF51011">
    <property type="entry name" value="Glycosyl hydrolase domain"/>
    <property type="match status" value="1"/>
</dbReference>
<evidence type="ECO:0000256" key="1">
    <source>
        <dbReference type="ARBA" id="ARBA00008875"/>
    </source>
</evidence>
<accession>A0A0C3HKD0</accession>
<dbReference type="PRINTS" id="PR00745">
    <property type="entry name" value="GLHYDRLASE39"/>
</dbReference>
<dbReference type="InterPro" id="IPR000514">
    <property type="entry name" value="Glyco_hydro_39"/>
</dbReference>
<dbReference type="InterPro" id="IPR017853">
    <property type="entry name" value="GH"/>
</dbReference>
<reference evidence="8" key="2">
    <citation type="submission" date="2015-01" db="EMBL/GenBank/DDBJ databases">
        <title>Evolutionary Origins and Diversification of the Mycorrhizal Mutualists.</title>
        <authorList>
            <consortium name="DOE Joint Genome Institute"/>
            <consortium name="Mycorrhizal Genomics Consortium"/>
            <person name="Kohler A."/>
            <person name="Kuo A."/>
            <person name="Nagy L.G."/>
            <person name="Floudas D."/>
            <person name="Copeland A."/>
            <person name="Barry K.W."/>
            <person name="Cichocki N."/>
            <person name="Veneault-Fourrey C."/>
            <person name="LaButti K."/>
            <person name="Lindquist E.A."/>
            <person name="Lipzen A."/>
            <person name="Lundell T."/>
            <person name="Morin E."/>
            <person name="Murat C."/>
            <person name="Riley R."/>
            <person name="Ohm R."/>
            <person name="Sun H."/>
            <person name="Tunlid A."/>
            <person name="Henrissat B."/>
            <person name="Grigoriev I.V."/>
            <person name="Hibbett D.S."/>
            <person name="Martin F."/>
        </authorList>
    </citation>
    <scope>NUCLEOTIDE SEQUENCE [LARGE SCALE GENOMIC DNA]</scope>
    <source>
        <strain evidence="8">Zn</strain>
    </source>
</reference>
<dbReference type="Pfam" id="PF01229">
    <property type="entry name" value="Glyco_hydro_39"/>
    <property type="match status" value="1"/>
</dbReference>
<evidence type="ECO:0000256" key="4">
    <source>
        <dbReference type="PIRSR" id="PIRSR600514-1"/>
    </source>
</evidence>
<dbReference type="EMBL" id="KN832874">
    <property type="protein sequence ID" value="KIN02792.1"/>
    <property type="molecule type" value="Genomic_DNA"/>
</dbReference>
<dbReference type="OrthoDB" id="15153at2759"/>
<evidence type="ECO:0000313" key="7">
    <source>
        <dbReference type="EMBL" id="KIN02792.1"/>
    </source>
</evidence>
<dbReference type="InterPro" id="IPR049166">
    <property type="entry name" value="GH39_cat"/>
</dbReference>
<keyword evidence="2 7" id="KW-0378">Hydrolase</keyword>
<dbReference type="STRING" id="913774.A0A0C3HKD0"/>
<dbReference type="Gene3D" id="2.60.40.1500">
    <property type="entry name" value="Glycosyl hydrolase domain, family 39"/>
    <property type="match status" value="1"/>
</dbReference>
<evidence type="ECO:0000313" key="8">
    <source>
        <dbReference type="Proteomes" id="UP000054321"/>
    </source>
</evidence>
<gene>
    <name evidence="7" type="ORF">OIDMADRAFT_27294</name>
</gene>
<evidence type="ECO:0000259" key="6">
    <source>
        <dbReference type="Pfam" id="PF01229"/>
    </source>
</evidence>
<keyword evidence="5" id="KW-0732">Signal</keyword>
<feature type="domain" description="Glycosyl hydrolases family 39 N-terminal catalytic" evidence="6">
    <location>
        <begin position="99"/>
        <end position="541"/>
    </location>
</feature>
<dbReference type="InterPro" id="IPR051923">
    <property type="entry name" value="Glycosyl_Hydrolase_39"/>
</dbReference>